<dbReference type="Pfam" id="PF11804">
    <property type="entry name" value="DUF3325"/>
    <property type="match status" value="1"/>
</dbReference>
<keyword evidence="1" id="KW-1133">Transmembrane helix</keyword>
<dbReference type="RefSeq" id="WP_132986886.1">
    <property type="nucleotide sequence ID" value="NZ_BMME01000001.1"/>
</dbReference>
<keyword evidence="1" id="KW-0812">Transmembrane</keyword>
<feature type="transmembrane region" description="Helical" evidence="1">
    <location>
        <begin position="73"/>
        <end position="93"/>
    </location>
</feature>
<accession>A0ABQ2EHY9</accession>
<keyword evidence="1" id="KW-0472">Membrane</keyword>
<proteinExistence type="predicted"/>
<evidence type="ECO:0008006" key="4">
    <source>
        <dbReference type="Google" id="ProtNLM"/>
    </source>
</evidence>
<protein>
    <recommendedName>
        <fullName evidence="4">DUF3325 domain-containing protein</fullName>
    </recommendedName>
</protein>
<dbReference type="InterPro" id="IPR021762">
    <property type="entry name" value="DUF3325"/>
</dbReference>
<name>A0ABQ2EHY9_9GAMM</name>
<feature type="transmembrane region" description="Helical" evidence="1">
    <location>
        <begin position="47"/>
        <end position="66"/>
    </location>
</feature>
<keyword evidence="3" id="KW-1185">Reference proteome</keyword>
<sequence length="121" mass="12467">MHDAAGAVWLLAAAACALSGMGWLALAMPGHAAQAWGGVSAPRSLRVLRRAGACALALALGGCLAADHASMAVLTWVMLLAASAAVTAFVLAWRPRWLRHLAPWIGAGNAGRRPAPRRAKL</sequence>
<organism evidence="2 3">
    <name type="scientific">Luteimonas terricola</name>
    <dbReference type="NCBI Taxonomy" id="645597"/>
    <lineage>
        <taxon>Bacteria</taxon>
        <taxon>Pseudomonadati</taxon>
        <taxon>Pseudomonadota</taxon>
        <taxon>Gammaproteobacteria</taxon>
        <taxon>Lysobacterales</taxon>
        <taxon>Lysobacteraceae</taxon>
        <taxon>Luteimonas</taxon>
    </lineage>
</organism>
<evidence type="ECO:0000313" key="3">
    <source>
        <dbReference type="Proteomes" id="UP000599009"/>
    </source>
</evidence>
<dbReference type="Proteomes" id="UP000599009">
    <property type="component" value="Unassembled WGS sequence"/>
</dbReference>
<evidence type="ECO:0000313" key="2">
    <source>
        <dbReference type="EMBL" id="GGK10108.1"/>
    </source>
</evidence>
<evidence type="ECO:0000256" key="1">
    <source>
        <dbReference type="SAM" id="Phobius"/>
    </source>
</evidence>
<dbReference type="EMBL" id="BMME01000001">
    <property type="protein sequence ID" value="GGK10108.1"/>
    <property type="molecule type" value="Genomic_DNA"/>
</dbReference>
<gene>
    <name evidence="2" type="ORF">GCM10011394_19440</name>
</gene>
<comment type="caution">
    <text evidence="2">The sequence shown here is derived from an EMBL/GenBank/DDBJ whole genome shotgun (WGS) entry which is preliminary data.</text>
</comment>
<reference evidence="3" key="1">
    <citation type="journal article" date="2019" name="Int. J. Syst. Evol. Microbiol.">
        <title>The Global Catalogue of Microorganisms (GCM) 10K type strain sequencing project: providing services to taxonomists for standard genome sequencing and annotation.</title>
        <authorList>
            <consortium name="The Broad Institute Genomics Platform"/>
            <consortium name="The Broad Institute Genome Sequencing Center for Infectious Disease"/>
            <person name="Wu L."/>
            <person name="Ma J."/>
        </authorList>
    </citation>
    <scope>NUCLEOTIDE SEQUENCE [LARGE SCALE GENOMIC DNA]</scope>
    <source>
        <strain evidence="3">CGMCC 1.8985</strain>
    </source>
</reference>